<sequence length="594" mass="63809">MICACCSPKVEGGGFFSSSASGYSKGLTLLLLGQKNEEKPMRVAPWNHYQLVDQETDSDLQLASGKNTLVRGCGSFECFGRAGTGLESPSPLKVGPTQQPEVFPSCPASDKGNGHSQCVNIIEDNHISPKVALKSSLKKTANSFPSSGGNGNECDAISEKGDDAPNPMEKRKVQWTDTSGGELFEIREFEPSDEGESDDEFEKGNERTCSCKIMKLLLPWKTKEALRVLFPTKGESIVRLFHKHGAKVCIADIQDELGKHVCESLGDNQNACFIHCDVTSEADISQAVDFTVEKFGTLDIMVNNAGLTGPPLSDIRNYELSVFDNALDVNVKGVFLGMKHAARIMIPRKRGSIVSLGSVAGAIAGLCPHAYAASKFAVVGLMQNVAAEMGKHETDISKAVDFTVQKFGRLDIMVNNAGLSGPPIPDIRDYELSVFENVLDVNLKGAFLGMKHAARVMIPLKKGSIVSLCSVASAIDGLGPHGYTASKYAVLGLTQNVAAEMGKHGVRVNCVSPYAVATGLALAHLPEEEKTDGAMAGFRAFVGKNANLQGVELMAHDVANAVLFLASDEARYIRASDRYMMINLLGYFQKLLFS</sequence>
<dbReference type="AlphaFoldDB" id="A0A9Q1LIK6"/>
<dbReference type="InterPro" id="IPR036291">
    <property type="entry name" value="NAD(P)-bd_dom_sf"/>
</dbReference>
<dbReference type="OrthoDB" id="1875894at2759"/>
<reference evidence="4" key="1">
    <citation type="journal article" date="2023" name="Proc. Natl. Acad. Sci. U.S.A.">
        <title>Genomic and structural basis for evolution of tropane alkaloid biosynthesis.</title>
        <authorList>
            <person name="Wanga Y.-J."/>
            <person name="Taina T."/>
            <person name="Yua J.-Y."/>
            <person name="Lia J."/>
            <person name="Xua B."/>
            <person name="Chenc J."/>
            <person name="D'Auriad J.C."/>
            <person name="Huanga J.-P."/>
            <person name="Huanga S.-X."/>
        </authorList>
    </citation>
    <scope>NUCLEOTIDE SEQUENCE [LARGE SCALE GENOMIC DNA]</scope>
    <source>
        <strain evidence="4">cv. KIB-2019</strain>
    </source>
</reference>
<keyword evidence="2" id="KW-0520">NAD</keyword>
<dbReference type="EMBL" id="JAJAGQ010000017">
    <property type="protein sequence ID" value="KAJ8537967.1"/>
    <property type="molecule type" value="Genomic_DNA"/>
</dbReference>
<keyword evidence="4" id="KW-1185">Reference proteome</keyword>
<name>A0A9Q1LIK6_9SOLA</name>
<protein>
    <submittedName>
        <fullName evidence="3">Uncharacterized protein</fullName>
    </submittedName>
</protein>
<dbReference type="GO" id="GO:0005829">
    <property type="term" value="C:cytosol"/>
    <property type="evidence" value="ECO:0007669"/>
    <property type="project" value="TreeGrafter"/>
</dbReference>
<comment type="caution">
    <text evidence="3">The sequence shown here is derived from an EMBL/GenBank/DDBJ whole genome shotgun (WGS) entry which is preliminary data.</text>
</comment>
<dbReference type="InterPro" id="IPR002347">
    <property type="entry name" value="SDR_fam"/>
</dbReference>
<organism evidence="3 4">
    <name type="scientific">Anisodus acutangulus</name>
    <dbReference type="NCBI Taxonomy" id="402998"/>
    <lineage>
        <taxon>Eukaryota</taxon>
        <taxon>Viridiplantae</taxon>
        <taxon>Streptophyta</taxon>
        <taxon>Embryophyta</taxon>
        <taxon>Tracheophyta</taxon>
        <taxon>Spermatophyta</taxon>
        <taxon>Magnoliopsida</taxon>
        <taxon>eudicotyledons</taxon>
        <taxon>Gunneridae</taxon>
        <taxon>Pentapetalae</taxon>
        <taxon>asterids</taxon>
        <taxon>lamiids</taxon>
        <taxon>Solanales</taxon>
        <taxon>Solanaceae</taxon>
        <taxon>Solanoideae</taxon>
        <taxon>Hyoscyameae</taxon>
        <taxon>Anisodus</taxon>
    </lineage>
</organism>
<gene>
    <name evidence="3" type="ORF">K7X08_014507</name>
</gene>
<dbReference type="GO" id="GO:0010301">
    <property type="term" value="F:xanthoxin dehydrogenase (NAD+) activity"/>
    <property type="evidence" value="ECO:0007669"/>
    <property type="project" value="TreeGrafter"/>
</dbReference>
<dbReference type="Pfam" id="PF00106">
    <property type="entry name" value="adh_short"/>
    <property type="match status" value="1"/>
</dbReference>
<comment type="similarity">
    <text evidence="1">Belongs to the short-chain dehydrogenases/reductases (SDR) family.</text>
</comment>
<proteinExistence type="inferred from homology"/>
<dbReference type="Proteomes" id="UP001152561">
    <property type="component" value="Unassembled WGS sequence"/>
</dbReference>
<evidence type="ECO:0000256" key="1">
    <source>
        <dbReference type="ARBA" id="ARBA00006484"/>
    </source>
</evidence>
<accession>A0A9Q1LIK6</accession>
<evidence type="ECO:0000256" key="2">
    <source>
        <dbReference type="ARBA" id="ARBA00023027"/>
    </source>
</evidence>
<dbReference type="GO" id="GO:0009688">
    <property type="term" value="P:abscisic acid biosynthetic process"/>
    <property type="evidence" value="ECO:0007669"/>
    <property type="project" value="TreeGrafter"/>
</dbReference>
<dbReference type="SUPFAM" id="SSF51735">
    <property type="entry name" value="NAD(P)-binding Rossmann-fold domains"/>
    <property type="match status" value="2"/>
</dbReference>
<evidence type="ECO:0000313" key="3">
    <source>
        <dbReference type="EMBL" id="KAJ8537967.1"/>
    </source>
</evidence>
<dbReference type="PRINTS" id="PR00081">
    <property type="entry name" value="GDHRDH"/>
</dbReference>
<dbReference type="PANTHER" id="PTHR42820">
    <property type="entry name" value="SHORT-CHAIN DEHYDROGENASE REDUCTASE"/>
    <property type="match status" value="1"/>
</dbReference>
<dbReference type="Gene3D" id="3.40.50.720">
    <property type="entry name" value="NAD(P)-binding Rossmann-like Domain"/>
    <property type="match status" value="2"/>
</dbReference>
<evidence type="ECO:0000313" key="4">
    <source>
        <dbReference type="Proteomes" id="UP001152561"/>
    </source>
</evidence>
<dbReference type="PANTHER" id="PTHR42820:SF1">
    <property type="entry name" value="SHORT-CHAIN DEHYDROGENASE_REDUCTASE FAMILY PROTEIN"/>
    <property type="match status" value="1"/>
</dbReference>
<dbReference type="FunFam" id="3.40.50.720:FF:000084">
    <property type="entry name" value="Short-chain dehydrogenase reductase"/>
    <property type="match status" value="2"/>
</dbReference>
<dbReference type="PRINTS" id="PR00080">
    <property type="entry name" value="SDRFAMILY"/>
</dbReference>